<dbReference type="PROSITE" id="PS00409">
    <property type="entry name" value="PROKAR_NTER_METHYL"/>
    <property type="match status" value="1"/>
</dbReference>
<gene>
    <name evidence="2" type="ORF">CDN99_25900</name>
</gene>
<dbReference type="Gene3D" id="3.30.700.10">
    <property type="entry name" value="Glycoprotein, Type 4 Pilin"/>
    <property type="match status" value="1"/>
</dbReference>
<name>A0A246IUZ8_9BURK</name>
<dbReference type="Pfam" id="PF16732">
    <property type="entry name" value="ComP_DUS"/>
    <property type="match status" value="1"/>
</dbReference>
<keyword evidence="3" id="KW-1185">Reference proteome</keyword>
<organism evidence="2 3">
    <name type="scientific">Roseateles aquatilis</name>
    <dbReference type="NCBI Taxonomy" id="431061"/>
    <lineage>
        <taxon>Bacteria</taxon>
        <taxon>Pseudomonadati</taxon>
        <taxon>Pseudomonadota</taxon>
        <taxon>Betaproteobacteria</taxon>
        <taxon>Burkholderiales</taxon>
        <taxon>Sphaerotilaceae</taxon>
        <taxon>Roseateles</taxon>
    </lineage>
</organism>
<dbReference type="AlphaFoldDB" id="A0A246IUZ8"/>
<dbReference type="InterPro" id="IPR031982">
    <property type="entry name" value="PilE-like"/>
</dbReference>
<dbReference type="SUPFAM" id="SSF54523">
    <property type="entry name" value="Pili subunits"/>
    <property type="match status" value="1"/>
</dbReference>
<proteinExistence type="predicted"/>
<dbReference type="InterPro" id="IPR045584">
    <property type="entry name" value="Pilin-like"/>
</dbReference>
<accession>A0A246IUZ8</accession>
<evidence type="ECO:0000313" key="3">
    <source>
        <dbReference type="Proteomes" id="UP000197468"/>
    </source>
</evidence>
<keyword evidence="1" id="KW-1133">Transmembrane helix</keyword>
<dbReference type="RefSeq" id="WP_088388288.1">
    <property type="nucleotide sequence ID" value="NZ_NIOF01000020.1"/>
</dbReference>
<dbReference type="PANTHER" id="PTHR30093:SF47">
    <property type="entry name" value="TYPE IV PILUS NON-CORE MINOR PILIN PILE"/>
    <property type="match status" value="1"/>
</dbReference>
<feature type="transmembrane region" description="Helical" evidence="1">
    <location>
        <begin position="20"/>
        <end position="40"/>
    </location>
</feature>
<dbReference type="InterPro" id="IPR012902">
    <property type="entry name" value="N_methyl_site"/>
</dbReference>
<dbReference type="Proteomes" id="UP000197468">
    <property type="component" value="Unassembled WGS sequence"/>
</dbReference>
<evidence type="ECO:0008006" key="4">
    <source>
        <dbReference type="Google" id="ProtNLM"/>
    </source>
</evidence>
<dbReference type="PANTHER" id="PTHR30093">
    <property type="entry name" value="GENERAL SECRETION PATHWAY PROTEIN G"/>
    <property type="match status" value="1"/>
</dbReference>
<sequence>MFGNFLSPARRSAQRGFTLIELMVVVAIVGILGALAYPAYRDYVIRGQLTDAATGLTQARADMEAYFQNFRTYTASGGASPPCLTAQTFGKFSVQCAAPTAAAYTITATSSDTVMSAFRFSITQADVRSTDAAPTGWNTCTSKWLMRKGDTC</sequence>
<dbReference type="Pfam" id="PF07963">
    <property type="entry name" value="N_methyl"/>
    <property type="match status" value="1"/>
</dbReference>
<keyword evidence="1" id="KW-0472">Membrane</keyword>
<protein>
    <recommendedName>
        <fullName evidence="4">Fimbrial assembly protein</fullName>
    </recommendedName>
</protein>
<evidence type="ECO:0000256" key="1">
    <source>
        <dbReference type="SAM" id="Phobius"/>
    </source>
</evidence>
<dbReference type="EMBL" id="NIOF01000020">
    <property type="protein sequence ID" value="OWQ83569.1"/>
    <property type="molecule type" value="Genomic_DNA"/>
</dbReference>
<comment type="caution">
    <text evidence="2">The sequence shown here is derived from an EMBL/GenBank/DDBJ whole genome shotgun (WGS) entry which is preliminary data.</text>
</comment>
<dbReference type="NCBIfam" id="TIGR02532">
    <property type="entry name" value="IV_pilin_GFxxxE"/>
    <property type="match status" value="1"/>
</dbReference>
<reference evidence="2 3" key="1">
    <citation type="journal article" date="2008" name="Int. J. Syst. Evol. Microbiol.">
        <title>Description of Roseateles aquatilis sp. nov. and Roseateles terrae sp. nov., in the class Betaproteobacteria, and emended description of the genus Roseateles.</title>
        <authorList>
            <person name="Gomila M."/>
            <person name="Bowien B."/>
            <person name="Falsen E."/>
            <person name="Moore E.R."/>
            <person name="Lalucat J."/>
        </authorList>
    </citation>
    <scope>NUCLEOTIDE SEQUENCE [LARGE SCALE GENOMIC DNA]</scope>
    <source>
        <strain evidence="2 3">CCUG 48205</strain>
    </source>
</reference>
<dbReference type="OrthoDB" id="8592370at2"/>
<evidence type="ECO:0000313" key="2">
    <source>
        <dbReference type="EMBL" id="OWQ83569.1"/>
    </source>
</evidence>
<dbReference type="GO" id="GO:0043683">
    <property type="term" value="P:type IV pilus assembly"/>
    <property type="evidence" value="ECO:0007669"/>
    <property type="project" value="InterPro"/>
</dbReference>
<keyword evidence="1" id="KW-0812">Transmembrane</keyword>